<dbReference type="InterPro" id="IPR006015">
    <property type="entry name" value="Universal_stress_UspA"/>
</dbReference>
<dbReference type="Gene3D" id="3.40.50.620">
    <property type="entry name" value="HUPs"/>
    <property type="match status" value="1"/>
</dbReference>
<dbReference type="PRINTS" id="PR01438">
    <property type="entry name" value="UNVRSLSTRESS"/>
</dbReference>
<comment type="similarity">
    <text evidence="1">Belongs to the universal stress protein A family.</text>
</comment>
<dbReference type="RefSeq" id="WP_379657923.1">
    <property type="nucleotide sequence ID" value="NZ_JBHTIV010000009.1"/>
</dbReference>
<sequence>MKRILVPTDFSQQADNALKVAAQIAKKYDGEIFLLHLLDLPLQLIDPLNEGVGSELPEALFFMKFAHKKFTETFSKFSDHLKGIKVHETVEFDEAFDGIMTISKKYDCDIIVMGSNGSEGLKEIFVGSNTEKVVRYSEIPVLVIKEEMSTFKIGSFIFVSNLTPSNRKAFKTALSFSVLFEVKLQLAYINTPHKFKTTEDLDLMFTDFVKNIDFKPSQFHIYNDVTVERGIRNLASKMDADLIGIGTHGRKGISHFISGSLAEDVVNHIKKPIITFKI</sequence>
<gene>
    <name evidence="3" type="ORF">ACFQ0R_08365</name>
</gene>
<dbReference type="Proteomes" id="UP001597049">
    <property type="component" value="Unassembled WGS sequence"/>
</dbReference>
<dbReference type="SUPFAM" id="SSF52402">
    <property type="entry name" value="Adenine nucleotide alpha hydrolases-like"/>
    <property type="match status" value="2"/>
</dbReference>
<dbReference type="CDD" id="cd00293">
    <property type="entry name" value="USP-like"/>
    <property type="match status" value="2"/>
</dbReference>
<name>A0ABW3GPQ3_9FLAO</name>
<feature type="domain" description="UspA" evidence="2">
    <location>
        <begin position="1"/>
        <end position="145"/>
    </location>
</feature>
<dbReference type="InterPro" id="IPR014729">
    <property type="entry name" value="Rossmann-like_a/b/a_fold"/>
</dbReference>
<reference evidence="4" key="1">
    <citation type="journal article" date="2019" name="Int. J. Syst. Evol. Microbiol.">
        <title>The Global Catalogue of Microorganisms (GCM) 10K type strain sequencing project: providing services to taxonomists for standard genome sequencing and annotation.</title>
        <authorList>
            <consortium name="The Broad Institute Genomics Platform"/>
            <consortium name="The Broad Institute Genome Sequencing Center for Infectious Disease"/>
            <person name="Wu L."/>
            <person name="Ma J."/>
        </authorList>
    </citation>
    <scope>NUCLEOTIDE SEQUENCE [LARGE SCALE GENOMIC DNA]</scope>
    <source>
        <strain evidence="4">CCUG 56752</strain>
    </source>
</reference>
<dbReference type="Pfam" id="PF00582">
    <property type="entry name" value="Usp"/>
    <property type="match status" value="2"/>
</dbReference>
<dbReference type="InterPro" id="IPR006016">
    <property type="entry name" value="UspA"/>
</dbReference>
<evidence type="ECO:0000259" key="2">
    <source>
        <dbReference type="Pfam" id="PF00582"/>
    </source>
</evidence>
<evidence type="ECO:0000313" key="3">
    <source>
        <dbReference type="EMBL" id="MFD0932604.1"/>
    </source>
</evidence>
<keyword evidence="4" id="KW-1185">Reference proteome</keyword>
<comment type="caution">
    <text evidence="3">The sequence shown here is derived from an EMBL/GenBank/DDBJ whole genome shotgun (WGS) entry which is preliminary data.</text>
</comment>
<evidence type="ECO:0000313" key="4">
    <source>
        <dbReference type="Proteomes" id="UP001597049"/>
    </source>
</evidence>
<dbReference type="Gene3D" id="3.40.50.12370">
    <property type="match status" value="1"/>
</dbReference>
<dbReference type="PANTHER" id="PTHR46268:SF6">
    <property type="entry name" value="UNIVERSAL STRESS PROTEIN UP12"/>
    <property type="match status" value="1"/>
</dbReference>
<feature type="domain" description="UspA" evidence="2">
    <location>
        <begin position="224"/>
        <end position="275"/>
    </location>
</feature>
<dbReference type="PANTHER" id="PTHR46268">
    <property type="entry name" value="STRESS RESPONSE PROTEIN NHAX"/>
    <property type="match status" value="1"/>
</dbReference>
<protein>
    <submittedName>
        <fullName evidence="3">Universal stress protein</fullName>
    </submittedName>
</protein>
<organism evidence="3 4">
    <name type="scientific">Psychroflexus salinarum</name>
    <dbReference type="NCBI Taxonomy" id="546024"/>
    <lineage>
        <taxon>Bacteria</taxon>
        <taxon>Pseudomonadati</taxon>
        <taxon>Bacteroidota</taxon>
        <taxon>Flavobacteriia</taxon>
        <taxon>Flavobacteriales</taxon>
        <taxon>Flavobacteriaceae</taxon>
        <taxon>Psychroflexus</taxon>
    </lineage>
</organism>
<evidence type="ECO:0000256" key="1">
    <source>
        <dbReference type="ARBA" id="ARBA00008791"/>
    </source>
</evidence>
<dbReference type="EMBL" id="JBHTIV010000009">
    <property type="protein sequence ID" value="MFD0932604.1"/>
    <property type="molecule type" value="Genomic_DNA"/>
</dbReference>
<accession>A0ABW3GPQ3</accession>
<proteinExistence type="inferred from homology"/>